<evidence type="ECO:0000256" key="14">
    <source>
        <dbReference type="HAMAP-Rule" id="MF_01346"/>
    </source>
</evidence>
<gene>
    <name evidence="14" type="primary">atpA</name>
    <name evidence="18" type="ORF">SAMN04488092_10954</name>
</gene>
<keyword evidence="19" id="KW-1185">Reference proteome</keyword>
<dbReference type="EMBL" id="FOEP01000009">
    <property type="protein sequence ID" value="SEQ59703.1"/>
    <property type="molecule type" value="Genomic_DNA"/>
</dbReference>
<feature type="site" description="Required for activity" evidence="14">
    <location>
        <position position="368"/>
    </location>
</feature>
<evidence type="ECO:0000256" key="2">
    <source>
        <dbReference type="ARBA" id="ARBA00004370"/>
    </source>
</evidence>
<keyword evidence="10 14" id="KW-0472">Membrane</keyword>
<comment type="subcellular location">
    <subcellularLocation>
        <location evidence="14">Cell membrane</location>
        <topology evidence="14">Peripheral membrane protein</topology>
    </subcellularLocation>
    <subcellularLocation>
        <location evidence="2">Membrane</location>
    </subcellularLocation>
</comment>
<protein>
    <recommendedName>
        <fullName evidence="14">ATP synthase subunit alpha</fullName>
        <ecNumber evidence="14">7.1.2.2</ecNumber>
    </recommendedName>
    <alternativeName>
        <fullName evidence="14">ATP synthase F1 sector subunit alpha</fullName>
    </alternativeName>
    <alternativeName>
        <fullName evidence="14">F-ATPase subunit alpha</fullName>
    </alternativeName>
</protein>
<dbReference type="PROSITE" id="PS00152">
    <property type="entry name" value="ATPASE_ALPHA_BETA"/>
    <property type="match status" value="1"/>
</dbReference>
<comment type="subunit">
    <text evidence="13">F-type ATPases have 2 components, CF(1) - the catalytic core - and CF(0) - the membrane proton channel. CF(1) has five subunits: alpha(3), beta(3), gamma(1), delta(1), epsilon(1). CF(0) has four main subunits: a(1), b(1), b'(1) and c(9-12).</text>
</comment>
<keyword evidence="7 14" id="KW-0067">ATP-binding</keyword>
<dbReference type="InterPro" id="IPR033732">
    <property type="entry name" value="ATP_synth_F1_a_nt-bd_dom"/>
</dbReference>
<dbReference type="Gene3D" id="2.40.30.20">
    <property type="match status" value="1"/>
</dbReference>
<keyword evidence="11 14" id="KW-0139">CF(1)</keyword>
<keyword evidence="12 14" id="KW-0066">ATP synthesis</keyword>
<evidence type="ECO:0000259" key="17">
    <source>
        <dbReference type="Pfam" id="PF02874"/>
    </source>
</evidence>
<accession>A0A1H9HBM5</accession>
<evidence type="ECO:0000256" key="10">
    <source>
        <dbReference type="ARBA" id="ARBA00023136"/>
    </source>
</evidence>
<evidence type="ECO:0000256" key="9">
    <source>
        <dbReference type="ARBA" id="ARBA00023065"/>
    </source>
</evidence>
<comment type="similarity">
    <text evidence="3 14">Belongs to the ATPase alpha/beta chains family.</text>
</comment>
<dbReference type="Gene3D" id="1.20.150.20">
    <property type="entry name" value="ATP synthase alpha/beta chain, C-terminal domain"/>
    <property type="match status" value="1"/>
</dbReference>
<feature type="domain" description="ATP synthase alpha subunit C-terminal" evidence="16">
    <location>
        <begin position="377"/>
        <end position="476"/>
    </location>
</feature>
<dbReference type="InterPro" id="IPR036121">
    <property type="entry name" value="ATPase_F1/V1/A1_a/bsu_N_sf"/>
</dbReference>
<feature type="domain" description="ATPase F1/V1/A1 complex alpha/beta subunit nucleotide-binding" evidence="15">
    <location>
        <begin position="155"/>
        <end position="370"/>
    </location>
</feature>
<dbReference type="InterPro" id="IPR005294">
    <property type="entry name" value="ATP_synth_F1_asu"/>
</dbReference>
<keyword evidence="14" id="KW-1003">Cell membrane</keyword>
<dbReference type="FunFam" id="3.40.50.300:FF:000002">
    <property type="entry name" value="ATP synthase subunit alpha"/>
    <property type="match status" value="1"/>
</dbReference>
<evidence type="ECO:0000313" key="19">
    <source>
        <dbReference type="Proteomes" id="UP000198634"/>
    </source>
</evidence>
<dbReference type="SUPFAM" id="SSF52540">
    <property type="entry name" value="P-loop containing nucleoside triphosphate hydrolases"/>
    <property type="match status" value="1"/>
</dbReference>
<evidence type="ECO:0000256" key="12">
    <source>
        <dbReference type="ARBA" id="ARBA00023310"/>
    </source>
</evidence>
<dbReference type="InterPro" id="IPR000194">
    <property type="entry name" value="ATPase_F1/V1/A1_a/bsu_nucl-bd"/>
</dbReference>
<dbReference type="AlphaFoldDB" id="A0A1H9HBM5"/>
<evidence type="ECO:0000256" key="7">
    <source>
        <dbReference type="ARBA" id="ARBA00022840"/>
    </source>
</evidence>
<dbReference type="GO" id="GO:0043531">
    <property type="term" value="F:ADP binding"/>
    <property type="evidence" value="ECO:0007669"/>
    <property type="project" value="TreeGrafter"/>
</dbReference>
<dbReference type="CDD" id="cd18113">
    <property type="entry name" value="ATP-synt_F1_alpha_C"/>
    <property type="match status" value="1"/>
</dbReference>
<dbReference type="SUPFAM" id="SSF50615">
    <property type="entry name" value="N-terminal domain of alpha and beta subunits of F1 ATP synthase"/>
    <property type="match status" value="1"/>
</dbReference>
<dbReference type="InterPro" id="IPR027417">
    <property type="entry name" value="P-loop_NTPase"/>
</dbReference>
<dbReference type="OrthoDB" id="9803053at2"/>
<dbReference type="Gene3D" id="3.40.50.300">
    <property type="entry name" value="P-loop containing nucleotide triphosphate hydrolases"/>
    <property type="match status" value="1"/>
</dbReference>
<comment type="catalytic activity">
    <reaction evidence="14">
        <text>ATP + H2O + 4 H(+)(in) = ADP + phosphate + 5 H(+)(out)</text>
        <dbReference type="Rhea" id="RHEA:57720"/>
        <dbReference type="ChEBI" id="CHEBI:15377"/>
        <dbReference type="ChEBI" id="CHEBI:15378"/>
        <dbReference type="ChEBI" id="CHEBI:30616"/>
        <dbReference type="ChEBI" id="CHEBI:43474"/>
        <dbReference type="ChEBI" id="CHEBI:456216"/>
        <dbReference type="EC" id="7.1.2.2"/>
    </reaction>
</comment>
<evidence type="ECO:0000313" key="18">
    <source>
        <dbReference type="EMBL" id="SEQ59703.1"/>
    </source>
</evidence>
<evidence type="ECO:0000256" key="5">
    <source>
        <dbReference type="ARBA" id="ARBA00022741"/>
    </source>
</evidence>
<comment type="function">
    <text evidence="1 14">Produces ATP from ADP in the presence of a proton gradient across the membrane. The alpha chain is a regulatory subunit.</text>
</comment>
<dbReference type="STRING" id="657014.SAMN04488092_10954"/>
<comment type="caution">
    <text evidence="14">Lacks conserved residue(s) required for the propagation of feature annotation.</text>
</comment>
<dbReference type="EC" id="7.1.2.2" evidence="14"/>
<organism evidence="18 19">
    <name type="scientific">Thalassovita taeanensis</name>
    <dbReference type="NCBI Taxonomy" id="657014"/>
    <lineage>
        <taxon>Bacteria</taxon>
        <taxon>Pseudomonadati</taxon>
        <taxon>Pseudomonadota</taxon>
        <taxon>Alphaproteobacteria</taxon>
        <taxon>Rhodobacterales</taxon>
        <taxon>Roseobacteraceae</taxon>
        <taxon>Thalassovita</taxon>
    </lineage>
</organism>
<evidence type="ECO:0000256" key="6">
    <source>
        <dbReference type="ARBA" id="ARBA00022781"/>
    </source>
</evidence>
<dbReference type="GO" id="GO:0005886">
    <property type="term" value="C:plasma membrane"/>
    <property type="evidence" value="ECO:0007669"/>
    <property type="project" value="UniProtKB-SubCell"/>
</dbReference>
<dbReference type="HAMAP" id="MF_01346">
    <property type="entry name" value="ATP_synth_alpha_bact"/>
    <property type="match status" value="1"/>
</dbReference>
<evidence type="ECO:0000256" key="3">
    <source>
        <dbReference type="ARBA" id="ARBA00008936"/>
    </source>
</evidence>
<dbReference type="PANTHER" id="PTHR48082">
    <property type="entry name" value="ATP SYNTHASE SUBUNIT ALPHA, MITOCHONDRIAL"/>
    <property type="match status" value="1"/>
</dbReference>
<dbReference type="InterPro" id="IPR004100">
    <property type="entry name" value="ATPase_F1/V1/A1_a/bsu_N"/>
</dbReference>
<dbReference type="CDD" id="cd01132">
    <property type="entry name" value="F1-ATPase_alpha_CD"/>
    <property type="match status" value="1"/>
</dbReference>
<name>A0A1H9HBM5_9RHOB</name>
<dbReference type="GO" id="GO:0045259">
    <property type="term" value="C:proton-transporting ATP synthase complex"/>
    <property type="evidence" value="ECO:0007669"/>
    <property type="project" value="UniProtKB-KW"/>
</dbReference>
<evidence type="ECO:0000256" key="1">
    <source>
        <dbReference type="ARBA" id="ARBA00003784"/>
    </source>
</evidence>
<dbReference type="InterPro" id="IPR023366">
    <property type="entry name" value="ATP_synth_asu-like_sf"/>
</dbReference>
<keyword evidence="5 14" id="KW-0547">Nucleotide-binding</keyword>
<dbReference type="Pfam" id="PF00306">
    <property type="entry name" value="ATP-synt_ab_C"/>
    <property type="match status" value="1"/>
</dbReference>
<dbReference type="Pfam" id="PF00006">
    <property type="entry name" value="ATP-synt_ab"/>
    <property type="match status" value="1"/>
</dbReference>
<dbReference type="NCBIfam" id="NF009884">
    <property type="entry name" value="PRK13343.1"/>
    <property type="match status" value="1"/>
</dbReference>
<dbReference type="InterPro" id="IPR000793">
    <property type="entry name" value="ATP_synth_asu_C"/>
</dbReference>
<dbReference type="SUPFAM" id="SSF47917">
    <property type="entry name" value="C-terminal domain of alpha and beta subunits of F1 ATP synthase"/>
    <property type="match status" value="1"/>
</dbReference>
<evidence type="ECO:0000256" key="11">
    <source>
        <dbReference type="ARBA" id="ARBA00023196"/>
    </source>
</evidence>
<evidence type="ECO:0000256" key="13">
    <source>
        <dbReference type="ARBA" id="ARBA00026013"/>
    </source>
</evidence>
<dbReference type="GO" id="GO:0005524">
    <property type="term" value="F:ATP binding"/>
    <property type="evidence" value="ECO:0007669"/>
    <property type="project" value="UniProtKB-UniRule"/>
</dbReference>
<dbReference type="Proteomes" id="UP000198634">
    <property type="component" value="Unassembled WGS sequence"/>
</dbReference>
<keyword evidence="6 14" id="KW-0375">Hydrogen ion transport</keyword>
<dbReference type="InterPro" id="IPR020003">
    <property type="entry name" value="ATPase_a/bsu_AS"/>
</dbReference>
<evidence type="ECO:0000259" key="16">
    <source>
        <dbReference type="Pfam" id="PF00306"/>
    </source>
</evidence>
<sequence length="512" mass="54681">MAKSETPPPRNEPAMETLARVVDEVRLGPEAESLGRVTQVADGLVHVSGLGAVRLGELLEFEGGQKGFVLNLETKILQAVLLDPSDRIEAGAIVRRTGMLASVPVGEELLGRVVDPLGRSLDGGTPIVAKERRLVERPAPEIIDRDFVSEPVETGLLVIDALFAIGRGQRELIVGERATGKTAIAVDTIINQKDTDMVCVYVAIGQRATAVRRVIEAVRQKGNIDRCIFVVASATAEPGLRWLAPFAGTTIAEYFRDQGGHALIVYDDLSKHAATHRELSLLARQPPGREAYPGDIFYLHARLLERAAKLSPEKGGGSLTALPIAEVEAGNLSAYIPTNLISISDGQIVLSTQLFAGNQRPAIDVGLSVSRVGGKAQLGALKAVAGRVRLDYAQYLELRLFSRFGGFADAGIKRRIDHGDRISALLQQARYTPLRAIDQIGLLSALDAGLLDAIPLDDIPSLKVRLAAAINSEPVLAPVKDRPSALDEAQSAALLGCVRHVIDSSEPPAGND</sequence>
<dbReference type="CDD" id="cd18116">
    <property type="entry name" value="ATP-synt_F1_alpha_N"/>
    <property type="match status" value="1"/>
</dbReference>
<dbReference type="GO" id="GO:0046933">
    <property type="term" value="F:proton-transporting ATP synthase activity, rotational mechanism"/>
    <property type="evidence" value="ECO:0007669"/>
    <property type="project" value="UniProtKB-UniRule"/>
</dbReference>
<keyword evidence="8 14" id="KW-1278">Translocase</keyword>
<evidence type="ECO:0000259" key="15">
    <source>
        <dbReference type="Pfam" id="PF00006"/>
    </source>
</evidence>
<dbReference type="InterPro" id="IPR038376">
    <property type="entry name" value="ATP_synth_asu_C_sf"/>
</dbReference>
<dbReference type="Pfam" id="PF02874">
    <property type="entry name" value="ATP-synt_ab_N"/>
    <property type="match status" value="1"/>
</dbReference>
<keyword evidence="4 14" id="KW-0813">Transport</keyword>
<proteinExistence type="inferred from homology"/>
<evidence type="ECO:0000256" key="4">
    <source>
        <dbReference type="ARBA" id="ARBA00022448"/>
    </source>
</evidence>
<dbReference type="NCBIfam" id="TIGR00962">
    <property type="entry name" value="atpA"/>
    <property type="match status" value="1"/>
</dbReference>
<evidence type="ECO:0000256" key="8">
    <source>
        <dbReference type="ARBA" id="ARBA00022967"/>
    </source>
</evidence>
<keyword evidence="9 14" id="KW-0406">Ion transport</keyword>
<reference evidence="18 19" key="1">
    <citation type="submission" date="2016-10" db="EMBL/GenBank/DDBJ databases">
        <authorList>
            <person name="de Groot N.N."/>
        </authorList>
    </citation>
    <scope>NUCLEOTIDE SEQUENCE [LARGE SCALE GENOMIC DNA]</scope>
    <source>
        <strain evidence="18 19">DSM 22007</strain>
    </source>
</reference>
<feature type="domain" description="ATPase F1/V1/A1 complex alpha/beta subunit N-terminal" evidence="17">
    <location>
        <begin position="34"/>
        <end position="98"/>
    </location>
</feature>
<dbReference type="PANTHER" id="PTHR48082:SF2">
    <property type="entry name" value="ATP SYNTHASE SUBUNIT ALPHA, MITOCHONDRIAL"/>
    <property type="match status" value="1"/>
</dbReference>